<evidence type="ECO:0000313" key="2">
    <source>
        <dbReference type="Proteomes" id="UP000317648"/>
    </source>
</evidence>
<dbReference type="EMBL" id="CP036433">
    <property type="protein sequence ID" value="QDU94136.1"/>
    <property type="molecule type" value="Genomic_DNA"/>
</dbReference>
<dbReference type="Proteomes" id="UP000317648">
    <property type="component" value="Chromosome"/>
</dbReference>
<sequence>MPRRPHQPILTILLAAITLLLQEAAQLRAETLEGSLLWEPAPAMEWFERRGWADWSAAEIGMSPGPEPLLLAPPARTNSSIRLVAAQQELPDLMVEPRSSGQASEAPPVVDDPTTFSSCNQCGNCPSCRAGRGSRVSKARTQVGRFYDSLYTAITYPPPCYEPAWSHLGNAALFVDPIRPQTQQRFRWDSGWGMGYPDRNEFFWARSGGGGLGPAHAARTIDYHELSMYTETALGGFGAFIETPYRSIYPDNAGHSAGFGDLIVGTKSLLHDSEFLLITFQFKTHIPIGRPLIGVGVGHVSLEPSLLIGVHLTPKTYVQAQFAEWIPLGGNSSYAGALMHYHASLNRCLWQHCDSQFIGSLEVNGWSFQDGAYTDPSTGQAIPSNNGNYMSAGPSFRYVWSETFDFAFGTTFGISDPSFAERLYRSEFRIRY</sequence>
<keyword evidence="2" id="KW-1185">Reference proteome</keyword>
<dbReference type="AlphaFoldDB" id="A0A518DQM0"/>
<evidence type="ECO:0008006" key="3">
    <source>
        <dbReference type="Google" id="ProtNLM"/>
    </source>
</evidence>
<dbReference type="KEGG" id="lcre:Pla8534_19230"/>
<name>A0A518DQM0_9BACT</name>
<gene>
    <name evidence="1" type="ORF">Pla8534_19230</name>
</gene>
<accession>A0A518DQM0</accession>
<dbReference type="RefSeq" id="WP_197443135.1">
    <property type="nucleotide sequence ID" value="NZ_CP036433.1"/>
</dbReference>
<reference evidence="1 2" key="1">
    <citation type="submission" date="2019-02" db="EMBL/GenBank/DDBJ databases">
        <title>Deep-cultivation of Planctomycetes and their phenomic and genomic characterization uncovers novel biology.</title>
        <authorList>
            <person name="Wiegand S."/>
            <person name="Jogler M."/>
            <person name="Boedeker C."/>
            <person name="Pinto D."/>
            <person name="Vollmers J."/>
            <person name="Rivas-Marin E."/>
            <person name="Kohn T."/>
            <person name="Peeters S.H."/>
            <person name="Heuer A."/>
            <person name="Rast P."/>
            <person name="Oberbeckmann S."/>
            <person name="Bunk B."/>
            <person name="Jeske O."/>
            <person name="Meyerdierks A."/>
            <person name="Storesund J.E."/>
            <person name="Kallscheuer N."/>
            <person name="Luecker S."/>
            <person name="Lage O.M."/>
            <person name="Pohl T."/>
            <person name="Merkel B.J."/>
            <person name="Hornburger P."/>
            <person name="Mueller R.-W."/>
            <person name="Bruemmer F."/>
            <person name="Labrenz M."/>
            <person name="Spormann A.M."/>
            <person name="Op den Camp H."/>
            <person name="Overmann J."/>
            <person name="Amann R."/>
            <person name="Jetten M.S.M."/>
            <person name="Mascher T."/>
            <person name="Medema M.H."/>
            <person name="Devos D.P."/>
            <person name="Kaster A.-K."/>
            <person name="Ovreas L."/>
            <person name="Rohde M."/>
            <person name="Galperin M.Y."/>
            <person name="Jogler C."/>
        </authorList>
    </citation>
    <scope>NUCLEOTIDE SEQUENCE [LARGE SCALE GENOMIC DNA]</scope>
    <source>
        <strain evidence="1 2">Pla85_3_4</strain>
    </source>
</reference>
<proteinExistence type="predicted"/>
<organism evidence="1 2">
    <name type="scientific">Lignipirellula cremea</name>
    <dbReference type="NCBI Taxonomy" id="2528010"/>
    <lineage>
        <taxon>Bacteria</taxon>
        <taxon>Pseudomonadati</taxon>
        <taxon>Planctomycetota</taxon>
        <taxon>Planctomycetia</taxon>
        <taxon>Pirellulales</taxon>
        <taxon>Pirellulaceae</taxon>
        <taxon>Lignipirellula</taxon>
    </lineage>
</organism>
<protein>
    <recommendedName>
        <fullName evidence="3">MetA-pathway of phenol degradation</fullName>
    </recommendedName>
</protein>
<evidence type="ECO:0000313" key="1">
    <source>
        <dbReference type="EMBL" id="QDU94136.1"/>
    </source>
</evidence>